<name>A0A4Q5LYB9_9BACT</name>
<gene>
    <name evidence="1" type="ORF">EWM59_15695</name>
</gene>
<dbReference type="AlphaFoldDB" id="A0A4Q5LYB9"/>
<proteinExistence type="predicted"/>
<reference evidence="1 2" key="1">
    <citation type="submission" date="2019-02" db="EMBL/GenBank/DDBJ databases">
        <title>Bacterial novel species Emticicia sp. 17J42-9 isolated from soil.</title>
        <authorList>
            <person name="Jung H.-Y."/>
        </authorList>
    </citation>
    <scope>NUCLEOTIDE SEQUENCE [LARGE SCALE GENOMIC DNA]</scope>
    <source>
        <strain evidence="1 2">17J42-9</strain>
    </source>
</reference>
<dbReference type="EMBL" id="SEWF01000022">
    <property type="protein sequence ID" value="RYU94772.1"/>
    <property type="molecule type" value="Genomic_DNA"/>
</dbReference>
<dbReference type="OrthoDB" id="941020at2"/>
<evidence type="ECO:0008006" key="3">
    <source>
        <dbReference type="Google" id="ProtNLM"/>
    </source>
</evidence>
<organism evidence="1 2">
    <name type="scientific">Emticicia agri</name>
    <dbReference type="NCBI Taxonomy" id="2492393"/>
    <lineage>
        <taxon>Bacteria</taxon>
        <taxon>Pseudomonadati</taxon>
        <taxon>Bacteroidota</taxon>
        <taxon>Cytophagia</taxon>
        <taxon>Cytophagales</taxon>
        <taxon>Leadbetterellaceae</taxon>
        <taxon>Emticicia</taxon>
    </lineage>
</organism>
<evidence type="ECO:0000313" key="1">
    <source>
        <dbReference type="EMBL" id="RYU94772.1"/>
    </source>
</evidence>
<dbReference type="RefSeq" id="WP_130022182.1">
    <property type="nucleotide sequence ID" value="NZ_SEWF01000022.1"/>
</dbReference>
<sequence length="244" mass="27755">MKKLAFLVFLFSFQNSFGQEFFRLKADVSIKDKLATGAYRLTVGKVYYDKPSMGLIYKLHFPQEETIIIKDTTLYRLNKKDSLLASQTVTIMNEFSIFHLSLSGKLADYGINSGKINGVYKIEKVEKDADGRVITTWKVVEKRLLKILGKIKMANIDKKLDAIAFYDVSDKLLSQQFFKDYVNVKGVVFPQQVTQISYNSDGTQNIQQTTYKNIVIDENGQDTIYNHPIPVVALPKSGNSPKQK</sequence>
<protein>
    <recommendedName>
        <fullName evidence="3">DUF4412 domain-containing protein</fullName>
    </recommendedName>
</protein>
<comment type="caution">
    <text evidence="1">The sequence shown here is derived from an EMBL/GenBank/DDBJ whole genome shotgun (WGS) entry which is preliminary data.</text>
</comment>
<evidence type="ECO:0000313" key="2">
    <source>
        <dbReference type="Proteomes" id="UP000293162"/>
    </source>
</evidence>
<accession>A0A4Q5LYB9</accession>
<dbReference type="Proteomes" id="UP000293162">
    <property type="component" value="Unassembled WGS sequence"/>
</dbReference>
<keyword evidence="2" id="KW-1185">Reference proteome</keyword>